<feature type="coiled-coil region" evidence="5">
    <location>
        <begin position="469"/>
        <end position="544"/>
    </location>
</feature>
<keyword evidence="5" id="KW-0175">Coiled coil</keyword>
<proteinExistence type="predicted"/>
<dbReference type="SUPFAM" id="SSF57756">
    <property type="entry name" value="Retrovirus zinc finger-like domains"/>
    <property type="match status" value="1"/>
</dbReference>
<dbReference type="GO" id="GO:0008270">
    <property type="term" value="F:zinc ion binding"/>
    <property type="evidence" value="ECO:0007669"/>
    <property type="project" value="UniProtKB-KW"/>
</dbReference>
<dbReference type="InterPro" id="IPR036875">
    <property type="entry name" value="Znf_CCHC_sf"/>
</dbReference>
<evidence type="ECO:0000313" key="9">
    <source>
        <dbReference type="Proteomes" id="UP000237000"/>
    </source>
</evidence>
<dbReference type="OrthoDB" id="2425403at2759"/>
<dbReference type="FunCoup" id="A0A2P5BNW2">
    <property type="interactions" value="32"/>
</dbReference>
<keyword evidence="2 4" id="KW-0863">Zinc-finger</keyword>
<dbReference type="InParanoid" id="A0A2P5BNW2"/>
<dbReference type="EMBL" id="JXTC01000485">
    <property type="protein sequence ID" value="PON50497.1"/>
    <property type="molecule type" value="Genomic_DNA"/>
</dbReference>
<dbReference type="PANTHER" id="PTHR33680">
    <property type="entry name" value="OS07G0190500 PROTEIN"/>
    <property type="match status" value="1"/>
</dbReference>
<dbReference type="STRING" id="63057.A0A2P5BNW2"/>
<reference evidence="9" key="1">
    <citation type="submission" date="2016-06" db="EMBL/GenBank/DDBJ databases">
        <title>Parallel loss of symbiosis genes in relatives of nitrogen-fixing non-legume Parasponia.</title>
        <authorList>
            <person name="Van Velzen R."/>
            <person name="Holmer R."/>
            <person name="Bu F."/>
            <person name="Rutten L."/>
            <person name="Van Zeijl A."/>
            <person name="Liu W."/>
            <person name="Santuari L."/>
            <person name="Cao Q."/>
            <person name="Sharma T."/>
            <person name="Shen D."/>
            <person name="Roswanjaya Y."/>
            <person name="Wardhani T."/>
            <person name="Kalhor M.S."/>
            <person name="Jansen J."/>
            <person name="Van den Hoogen J."/>
            <person name="Gungor B."/>
            <person name="Hartog M."/>
            <person name="Hontelez J."/>
            <person name="Verver J."/>
            <person name="Yang W.-C."/>
            <person name="Schijlen E."/>
            <person name="Repin R."/>
            <person name="Schilthuizen M."/>
            <person name="Schranz E."/>
            <person name="Heidstra R."/>
            <person name="Miyata K."/>
            <person name="Fedorova E."/>
            <person name="Kohlen W."/>
            <person name="Bisseling T."/>
            <person name="Smit S."/>
            <person name="Geurts R."/>
        </authorList>
    </citation>
    <scope>NUCLEOTIDE SEQUENCE [LARGE SCALE GENOMIC DNA]</scope>
    <source>
        <strain evidence="9">cv. RG33-2</strain>
    </source>
</reference>
<organism evidence="8 9">
    <name type="scientific">Trema orientale</name>
    <name type="common">Charcoal tree</name>
    <name type="synonym">Celtis orientalis</name>
    <dbReference type="NCBI Taxonomy" id="63057"/>
    <lineage>
        <taxon>Eukaryota</taxon>
        <taxon>Viridiplantae</taxon>
        <taxon>Streptophyta</taxon>
        <taxon>Embryophyta</taxon>
        <taxon>Tracheophyta</taxon>
        <taxon>Spermatophyta</taxon>
        <taxon>Magnoliopsida</taxon>
        <taxon>eudicotyledons</taxon>
        <taxon>Gunneridae</taxon>
        <taxon>Pentapetalae</taxon>
        <taxon>rosids</taxon>
        <taxon>fabids</taxon>
        <taxon>Rosales</taxon>
        <taxon>Cannabaceae</taxon>
        <taxon>Trema</taxon>
    </lineage>
</organism>
<keyword evidence="3" id="KW-0862">Zinc</keyword>
<dbReference type="Proteomes" id="UP000237000">
    <property type="component" value="Unassembled WGS sequence"/>
</dbReference>
<dbReference type="PROSITE" id="PS50158">
    <property type="entry name" value="ZF_CCHC"/>
    <property type="match status" value="1"/>
</dbReference>
<keyword evidence="1" id="KW-0479">Metal-binding</keyword>
<dbReference type="InterPro" id="IPR001878">
    <property type="entry name" value="Znf_CCHC"/>
</dbReference>
<protein>
    <submittedName>
        <fullName evidence="8">Zinc finger protein</fullName>
    </submittedName>
</protein>
<dbReference type="PROSITE" id="PS51999">
    <property type="entry name" value="ZF_GRF"/>
    <property type="match status" value="1"/>
</dbReference>
<comment type="caution">
    <text evidence="8">The sequence shown here is derived from an EMBL/GenBank/DDBJ whole genome shotgun (WGS) entry which is preliminary data.</text>
</comment>
<dbReference type="AlphaFoldDB" id="A0A2P5BNW2"/>
<evidence type="ECO:0000256" key="5">
    <source>
        <dbReference type="SAM" id="Coils"/>
    </source>
</evidence>
<evidence type="ECO:0000256" key="1">
    <source>
        <dbReference type="ARBA" id="ARBA00022723"/>
    </source>
</evidence>
<evidence type="ECO:0000313" key="8">
    <source>
        <dbReference type="EMBL" id="PON50497.1"/>
    </source>
</evidence>
<evidence type="ECO:0000259" key="7">
    <source>
        <dbReference type="PROSITE" id="PS51999"/>
    </source>
</evidence>
<name>A0A2P5BNW2_TREOI</name>
<evidence type="ECO:0000256" key="3">
    <source>
        <dbReference type="ARBA" id="ARBA00022833"/>
    </source>
</evidence>
<evidence type="ECO:0000259" key="6">
    <source>
        <dbReference type="PROSITE" id="PS50158"/>
    </source>
</evidence>
<feature type="domain" description="GRF-type" evidence="7">
    <location>
        <begin position="62"/>
        <end position="105"/>
    </location>
</feature>
<gene>
    <name evidence="8" type="ORF">TorRG33x02_314230</name>
</gene>
<evidence type="ECO:0000256" key="2">
    <source>
        <dbReference type="ARBA" id="ARBA00022771"/>
    </source>
</evidence>
<dbReference type="Pfam" id="PF06839">
    <property type="entry name" value="Zn_ribbon_GRF"/>
    <property type="match status" value="1"/>
</dbReference>
<accession>A0A2P5BNW2</accession>
<dbReference type="Gene3D" id="4.10.60.10">
    <property type="entry name" value="Zinc finger, CCHC-type"/>
    <property type="match status" value="1"/>
</dbReference>
<dbReference type="PANTHER" id="PTHR33680:SF1">
    <property type="entry name" value="OS05G0489500 PROTEIN"/>
    <property type="match status" value="1"/>
</dbReference>
<dbReference type="GO" id="GO:0003676">
    <property type="term" value="F:nucleic acid binding"/>
    <property type="evidence" value="ECO:0007669"/>
    <property type="project" value="InterPro"/>
</dbReference>
<sequence length="554" mass="61755">MAMCEADCVATQPATPNQRDTRASTSTITCFHCRNQGHSAQNCPFNTSPPRPRPHLPSNIPCPYGHGSCFLKISRSQSNPGRPYFSCSSQYGSGNCRFFKWVDDQVIDSGVKPRHPLPQDYPHCRCGAGKCRLMLEVNGPNAGQYYFVCPIEKGHGACNFRARVNDTQAEAPENSVLNEGGQVSFDCAKRTKFDSPVMDNPNPTSTLLGTGPHIEETFTEREEHGDILDMSTNQELVVGEEELEDFTVEKTLQVSCLTSETIHQRQTEFLRQIYAADDPPTAGVFPSFDPIYVPKDVDAFHSGGLTGWSAHGHLNAELESSPQILSQDSECGVLSELSSIKNVAGIREGRDFMGPISKALAEAGLHVQNQLLSILECTDPQNHKSMREAANRTFAVLEILSVEHRGFSERVGKFISCASELAKIEESMKGKTSVKETVERYKNEKAKFDKISKLHSETMEAITGSDKGVQSLREELSRVKIKLARVQNQLRHRKMENGELKTRAGKIRKEMVESKKKVEEARAAKKLHEERRGAKEALERARFQLRQWVISDNS</sequence>
<keyword evidence="9" id="KW-1185">Reference proteome</keyword>
<feature type="domain" description="CCHC-type" evidence="6">
    <location>
        <begin position="30"/>
        <end position="44"/>
    </location>
</feature>
<evidence type="ECO:0000256" key="4">
    <source>
        <dbReference type="PROSITE-ProRule" id="PRU00047"/>
    </source>
</evidence>
<dbReference type="InterPro" id="IPR010666">
    <property type="entry name" value="Znf_GRF"/>
</dbReference>